<feature type="chain" id="PRO_5013370618" description="DUF1684 domain-containing protein" evidence="1">
    <location>
        <begin position="36"/>
        <end position="316"/>
    </location>
</feature>
<keyword evidence="1" id="KW-0732">Signal</keyword>
<sequence>MTANADWPFRQLPGLHMNRLLVTACVLCTGLPATAADPEYTRDLQAWRDAQEKSLRADNGWLTLAGRFPLKVGANTFGTGSDNDVVFPPELQGVGPDRLGTLHVDAVSKRVALKLAAGVTMVAGGKEFTGERVLGTDIDTDKRDWVGIGRLRMHIIVRGGRYIVRLADNESAVRKNFAGRVWYPANERFKVEATFRASPAGKTVRIVNVLGEPSDQPCPGYVEFKLDGETQTLDAIAEGEGLFIVFRDRTAGETSYKASRFLTVEKMPKPDAKFTLDFNRAYNPPCAFSEFTTCPLPPKQNILKIRVEAGEKYRGK</sequence>
<evidence type="ECO:0000313" key="3">
    <source>
        <dbReference type="Proteomes" id="UP000214646"/>
    </source>
</evidence>
<evidence type="ECO:0000256" key="1">
    <source>
        <dbReference type="SAM" id="SignalP"/>
    </source>
</evidence>
<name>A0A225DSI2_9BACT</name>
<dbReference type="InterPro" id="IPR012467">
    <property type="entry name" value="DUF1684"/>
</dbReference>
<proteinExistence type="predicted"/>
<reference evidence="3" key="1">
    <citation type="submission" date="2017-06" db="EMBL/GenBank/DDBJ databases">
        <title>Genome analysis of Fimbriiglobus ruber SP5, the first member of the order Planctomycetales with confirmed chitinolytic capability.</title>
        <authorList>
            <person name="Ravin N.V."/>
            <person name="Rakitin A.L."/>
            <person name="Ivanova A.A."/>
            <person name="Beletsky A.V."/>
            <person name="Kulichevskaya I.S."/>
            <person name="Mardanov A.V."/>
            <person name="Dedysh S.N."/>
        </authorList>
    </citation>
    <scope>NUCLEOTIDE SEQUENCE [LARGE SCALE GENOMIC DNA]</scope>
    <source>
        <strain evidence="3">SP5</strain>
    </source>
</reference>
<accession>A0A225DSI2</accession>
<gene>
    <name evidence="2" type="ORF">FRUB_05058</name>
</gene>
<dbReference type="PANTHER" id="PTHR41913:SF1">
    <property type="entry name" value="DUF1684 DOMAIN-CONTAINING PROTEIN"/>
    <property type="match status" value="1"/>
</dbReference>
<keyword evidence="3" id="KW-1185">Reference proteome</keyword>
<comment type="caution">
    <text evidence="2">The sequence shown here is derived from an EMBL/GenBank/DDBJ whole genome shotgun (WGS) entry which is preliminary data.</text>
</comment>
<evidence type="ECO:0000313" key="2">
    <source>
        <dbReference type="EMBL" id="OWK40139.1"/>
    </source>
</evidence>
<dbReference type="PANTHER" id="PTHR41913">
    <property type="entry name" value="DUF1684 DOMAIN-CONTAINING PROTEIN"/>
    <property type="match status" value="1"/>
</dbReference>
<evidence type="ECO:0008006" key="4">
    <source>
        <dbReference type="Google" id="ProtNLM"/>
    </source>
</evidence>
<organism evidence="2 3">
    <name type="scientific">Fimbriiglobus ruber</name>
    <dbReference type="NCBI Taxonomy" id="1908690"/>
    <lineage>
        <taxon>Bacteria</taxon>
        <taxon>Pseudomonadati</taxon>
        <taxon>Planctomycetota</taxon>
        <taxon>Planctomycetia</taxon>
        <taxon>Gemmatales</taxon>
        <taxon>Gemmataceae</taxon>
        <taxon>Fimbriiglobus</taxon>
    </lineage>
</organism>
<dbReference type="Pfam" id="PF07920">
    <property type="entry name" value="DUF1684"/>
    <property type="match status" value="1"/>
</dbReference>
<dbReference type="AlphaFoldDB" id="A0A225DSI2"/>
<protein>
    <recommendedName>
        <fullName evidence="4">DUF1684 domain-containing protein</fullName>
    </recommendedName>
</protein>
<feature type="signal peptide" evidence="1">
    <location>
        <begin position="1"/>
        <end position="35"/>
    </location>
</feature>
<dbReference type="Proteomes" id="UP000214646">
    <property type="component" value="Unassembled WGS sequence"/>
</dbReference>
<dbReference type="EMBL" id="NIDE01000008">
    <property type="protein sequence ID" value="OWK40139.1"/>
    <property type="molecule type" value="Genomic_DNA"/>
</dbReference>